<reference evidence="1" key="2">
    <citation type="journal article" date="2022" name="New Phytol.">
        <title>Evolutionary transition to the ectomycorrhizal habit in the genomes of a hyperdiverse lineage of mushroom-forming fungi.</title>
        <authorList>
            <person name="Looney B."/>
            <person name="Miyauchi S."/>
            <person name="Morin E."/>
            <person name="Drula E."/>
            <person name="Courty P.E."/>
            <person name="Kohler A."/>
            <person name="Kuo A."/>
            <person name="LaButti K."/>
            <person name="Pangilinan J."/>
            <person name="Lipzen A."/>
            <person name="Riley R."/>
            <person name="Andreopoulos W."/>
            <person name="He G."/>
            <person name="Johnson J."/>
            <person name="Nolan M."/>
            <person name="Tritt A."/>
            <person name="Barry K.W."/>
            <person name="Grigoriev I.V."/>
            <person name="Nagy L.G."/>
            <person name="Hibbett D."/>
            <person name="Henrissat B."/>
            <person name="Matheny P.B."/>
            <person name="Labbe J."/>
            <person name="Martin F.M."/>
        </authorList>
    </citation>
    <scope>NUCLEOTIDE SEQUENCE</scope>
    <source>
        <strain evidence="1">HHB10654</strain>
    </source>
</reference>
<dbReference type="EMBL" id="MU277220">
    <property type="protein sequence ID" value="KAI0060296.1"/>
    <property type="molecule type" value="Genomic_DNA"/>
</dbReference>
<organism evidence="1 2">
    <name type="scientific">Artomyces pyxidatus</name>
    <dbReference type="NCBI Taxonomy" id="48021"/>
    <lineage>
        <taxon>Eukaryota</taxon>
        <taxon>Fungi</taxon>
        <taxon>Dikarya</taxon>
        <taxon>Basidiomycota</taxon>
        <taxon>Agaricomycotina</taxon>
        <taxon>Agaricomycetes</taxon>
        <taxon>Russulales</taxon>
        <taxon>Auriscalpiaceae</taxon>
        <taxon>Artomyces</taxon>
    </lineage>
</organism>
<sequence length="195" mass="21787">MASMLAFVFYPSAQKRAQAELDRVVGRGRLPTFEDQPLLPYVSAVCRELLRWHVIVPLSIAHSPTKDDIYDGMFIPKGTPMLMNAWAILHGPEVYPASDPEGFKPERFLTTEGALNDDDVQGAFGLRRRSCVRLHFANSMLWIMVASVLATFDVTKTKDGRGNEIPVDVNDSDGFVSHPLRSIVPFAQEVVKRKS</sequence>
<gene>
    <name evidence="1" type="ORF">BV25DRAFT_974535</name>
</gene>
<accession>A0ACB8SWK4</accession>
<name>A0ACB8SWK4_9AGAM</name>
<proteinExistence type="predicted"/>
<protein>
    <submittedName>
        <fullName evidence="1">Cytochrome P450</fullName>
    </submittedName>
</protein>
<evidence type="ECO:0000313" key="1">
    <source>
        <dbReference type="EMBL" id="KAI0060296.1"/>
    </source>
</evidence>
<comment type="caution">
    <text evidence="1">The sequence shown here is derived from an EMBL/GenBank/DDBJ whole genome shotgun (WGS) entry which is preliminary data.</text>
</comment>
<dbReference type="Proteomes" id="UP000814140">
    <property type="component" value="Unassembled WGS sequence"/>
</dbReference>
<reference evidence="1" key="1">
    <citation type="submission" date="2021-03" db="EMBL/GenBank/DDBJ databases">
        <authorList>
            <consortium name="DOE Joint Genome Institute"/>
            <person name="Ahrendt S."/>
            <person name="Looney B.P."/>
            <person name="Miyauchi S."/>
            <person name="Morin E."/>
            <person name="Drula E."/>
            <person name="Courty P.E."/>
            <person name="Chicoki N."/>
            <person name="Fauchery L."/>
            <person name="Kohler A."/>
            <person name="Kuo A."/>
            <person name="Labutti K."/>
            <person name="Pangilinan J."/>
            <person name="Lipzen A."/>
            <person name="Riley R."/>
            <person name="Andreopoulos W."/>
            <person name="He G."/>
            <person name="Johnson J."/>
            <person name="Barry K.W."/>
            <person name="Grigoriev I.V."/>
            <person name="Nagy L."/>
            <person name="Hibbett D."/>
            <person name="Henrissat B."/>
            <person name="Matheny P.B."/>
            <person name="Labbe J."/>
            <person name="Martin F."/>
        </authorList>
    </citation>
    <scope>NUCLEOTIDE SEQUENCE</scope>
    <source>
        <strain evidence="1">HHB10654</strain>
    </source>
</reference>
<keyword evidence="2" id="KW-1185">Reference proteome</keyword>
<evidence type="ECO:0000313" key="2">
    <source>
        <dbReference type="Proteomes" id="UP000814140"/>
    </source>
</evidence>